<dbReference type="Proteomes" id="UP000235371">
    <property type="component" value="Unassembled WGS sequence"/>
</dbReference>
<keyword evidence="3" id="KW-1185">Reference proteome</keyword>
<sequence>MPPPMADEKPSNSSVEPNPATDALILNSSAAQAEASTSSQRKTEVEEAADRLYEERIEEEYAKREGGA</sequence>
<feature type="compositionally biased region" description="Basic and acidic residues" evidence="1">
    <location>
        <begin position="41"/>
        <end position="68"/>
    </location>
</feature>
<dbReference type="AlphaFoldDB" id="A0A2J6SYE2"/>
<feature type="compositionally biased region" description="Basic and acidic residues" evidence="1">
    <location>
        <begin position="1"/>
        <end position="10"/>
    </location>
</feature>
<gene>
    <name evidence="2" type="ORF">K444DRAFT_616860</name>
</gene>
<evidence type="ECO:0000256" key="1">
    <source>
        <dbReference type="SAM" id="MobiDB-lite"/>
    </source>
</evidence>
<dbReference type="InParanoid" id="A0A2J6SYE2"/>
<feature type="region of interest" description="Disordered" evidence="1">
    <location>
        <begin position="1"/>
        <end position="68"/>
    </location>
</feature>
<accession>A0A2J6SYE2</accession>
<reference evidence="2 3" key="1">
    <citation type="submission" date="2016-04" db="EMBL/GenBank/DDBJ databases">
        <title>A degradative enzymes factory behind the ericoid mycorrhizal symbiosis.</title>
        <authorList>
            <consortium name="DOE Joint Genome Institute"/>
            <person name="Martino E."/>
            <person name="Morin E."/>
            <person name="Grelet G."/>
            <person name="Kuo A."/>
            <person name="Kohler A."/>
            <person name="Daghino S."/>
            <person name="Barry K."/>
            <person name="Choi C."/>
            <person name="Cichocki N."/>
            <person name="Clum A."/>
            <person name="Copeland A."/>
            <person name="Hainaut M."/>
            <person name="Haridas S."/>
            <person name="Labutti K."/>
            <person name="Lindquist E."/>
            <person name="Lipzen A."/>
            <person name="Khouja H.-R."/>
            <person name="Murat C."/>
            <person name="Ohm R."/>
            <person name="Olson A."/>
            <person name="Spatafora J."/>
            <person name="Veneault-Fourrey C."/>
            <person name="Henrissat B."/>
            <person name="Grigoriev I."/>
            <person name="Martin F."/>
            <person name="Perotto S."/>
        </authorList>
    </citation>
    <scope>NUCLEOTIDE SEQUENCE [LARGE SCALE GENOMIC DNA]</scope>
    <source>
        <strain evidence="2 3">E</strain>
    </source>
</reference>
<organism evidence="2 3">
    <name type="scientific">Hyaloscypha bicolor E</name>
    <dbReference type="NCBI Taxonomy" id="1095630"/>
    <lineage>
        <taxon>Eukaryota</taxon>
        <taxon>Fungi</taxon>
        <taxon>Dikarya</taxon>
        <taxon>Ascomycota</taxon>
        <taxon>Pezizomycotina</taxon>
        <taxon>Leotiomycetes</taxon>
        <taxon>Helotiales</taxon>
        <taxon>Hyaloscyphaceae</taxon>
        <taxon>Hyaloscypha</taxon>
        <taxon>Hyaloscypha bicolor</taxon>
    </lineage>
</organism>
<dbReference type="RefSeq" id="XP_024732696.1">
    <property type="nucleotide sequence ID" value="XM_024881001.1"/>
</dbReference>
<evidence type="ECO:0000313" key="3">
    <source>
        <dbReference type="Proteomes" id="UP000235371"/>
    </source>
</evidence>
<protein>
    <submittedName>
        <fullName evidence="2">Uncharacterized protein</fullName>
    </submittedName>
</protein>
<proteinExistence type="predicted"/>
<evidence type="ECO:0000313" key="2">
    <source>
        <dbReference type="EMBL" id="PMD55792.1"/>
    </source>
</evidence>
<feature type="compositionally biased region" description="Low complexity" evidence="1">
    <location>
        <begin position="28"/>
        <end position="40"/>
    </location>
</feature>
<dbReference type="GeneID" id="36589078"/>
<dbReference type="EMBL" id="KZ613854">
    <property type="protein sequence ID" value="PMD55792.1"/>
    <property type="molecule type" value="Genomic_DNA"/>
</dbReference>
<name>A0A2J6SYE2_9HELO</name>